<evidence type="ECO:0008006" key="5">
    <source>
        <dbReference type="Google" id="ProtNLM"/>
    </source>
</evidence>
<keyword evidence="2" id="KW-0472">Membrane</keyword>
<organism evidence="3 4">
    <name type="scientific">Neoaquamicrobium sediminum</name>
    <dbReference type="NCBI Taxonomy" id="1849104"/>
    <lineage>
        <taxon>Bacteria</taxon>
        <taxon>Pseudomonadati</taxon>
        <taxon>Pseudomonadota</taxon>
        <taxon>Alphaproteobacteria</taxon>
        <taxon>Hyphomicrobiales</taxon>
        <taxon>Phyllobacteriaceae</taxon>
        <taxon>Neoaquamicrobium</taxon>
    </lineage>
</organism>
<gene>
    <name evidence="3" type="ORF">V1479_00475</name>
</gene>
<evidence type="ECO:0000313" key="3">
    <source>
        <dbReference type="EMBL" id="MEX4005754.1"/>
    </source>
</evidence>
<keyword evidence="2" id="KW-1133">Transmembrane helix</keyword>
<sequence length="217" mass="23102">MSSSDLGHAHRTPGLRKRFLTLVSVLGLVVVAGCTVRPLYGDVTSATGPQAFASARLESIEIAPVDDRVGQEVRNHLIFLLGGGKGQPASPAYKVQLSVRVTDARASSINTSRVNLDPTSGIVTVQGSYVLTDSSNGERISAGTRSVQAPYDIPRQEFAALRAVRNAEDRASRELAEVLRLALAQELEQSTSKVAPADVPVSPEEAQKLGQDESEEL</sequence>
<proteinExistence type="predicted"/>
<accession>A0ABV3WM91</accession>
<dbReference type="RefSeq" id="WP_368801201.1">
    <property type="nucleotide sequence ID" value="NZ_JAZHFV010000001.1"/>
</dbReference>
<keyword evidence="2" id="KW-0812">Transmembrane</keyword>
<name>A0ABV3WM91_9HYPH</name>
<keyword evidence="4" id="KW-1185">Reference proteome</keyword>
<feature type="transmembrane region" description="Helical" evidence="2">
    <location>
        <begin position="20"/>
        <end position="40"/>
    </location>
</feature>
<dbReference type="Gene3D" id="3.30.160.150">
    <property type="entry name" value="Lipoprotein like domain"/>
    <property type="match status" value="1"/>
</dbReference>
<protein>
    <recommendedName>
        <fullName evidence="5">LPS-assembly lipoprotein</fullName>
    </recommendedName>
</protein>
<reference evidence="3 4" key="1">
    <citation type="submission" date="2024-01" db="EMBL/GenBank/DDBJ databases">
        <title>New evidence supports the origin of RcGTA from prophage.</title>
        <authorList>
            <person name="Xu Y."/>
            <person name="Liu B."/>
            <person name="Chen F."/>
        </authorList>
    </citation>
    <scope>NUCLEOTIDE SEQUENCE [LARGE SCALE GENOMIC DNA]</scope>
    <source>
        <strain evidence="3 4">CBW1107-2</strain>
    </source>
</reference>
<comment type="caution">
    <text evidence="3">The sequence shown here is derived from an EMBL/GenBank/DDBJ whole genome shotgun (WGS) entry which is preliminary data.</text>
</comment>
<feature type="region of interest" description="Disordered" evidence="1">
    <location>
        <begin position="189"/>
        <end position="217"/>
    </location>
</feature>
<dbReference type="EMBL" id="JAZHFV010000001">
    <property type="protein sequence ID" value="MEX4005754.1"/>
    <property type="molecule type" value="Genomic_DNA"/>
</dbReference>
<dbReference type="Proteomes" id="UP001559025">
    <property type="component" value="Unassembled WGS sequence"/>
</dbReference>
<evidence type="ECO:0000256" key="1">
    <source>
        <dbReference type="SAM" id="MobiDB-lite"/>
    </source>
</evidence>
<evidence type="ECO:0000256" key="2">
    <source>
        <dbReference type="SAM" id="Phobius"/>
    </source>
</evidence>
<evidence type="ECO:0000313" key="4">
    <source>
        <dbReference type="Proteomes" id="UP001559025"/>
    </source>
</evidence>